<organism evidence="3 4">
    <name type="scientific">Ditylenchus dipsaci</name>
    <dbReference type="NCBI Taxonomy" id="166011"/>
    <lineage>
        <taxon>Eukaryota</taxon>
        <taxon>Metazoa</taxon>
        <taxon>Ecdysozoa</taxon>
        <taxon>Nematoda</taxon>
        <taxon>Chromadorea</taxon>
        <taxon>Rhabditida</taxon>
        <taxon>Tylenchina</taxon>
        <taxon>Tylenchomorpha</taxon>
        <taxon>Sphaerularioidea</taxon>
        <taxon>Anguinidae</taxon>
        <taxon>Anguininae</taxon>
        <taxon>Ditylenchus</taxon>
    </lineage>
</organism>
<feature type="region of interest" description="Disordered" evidence="1">
    <location>
        <begin position="165"/>
        <end position="191"/>
    </location>
</feature>
<keyword evidence="3" id="KW-1185">Reference proteome</keyword>
<dbReference type="Proteomes" id="UP000887574">
    <property type="component" value="Unplaced"/>
</dbReference>
<dbReference type="AlphaFoldDB" id="A0A915CYY7"/>
<reference evidence="4" key="1">
    <citation type="submission" date="2022-11" db="UniProtKB">
        <authorList>
            <consortium name="WormBaseParasite"/>
        </authorList>
    </citation>
    <scope>IDENTIFICATION</scope>
</reference>
<evidence type="ECO:0000256" key="1">
    <source>
        <dbReference type="SAM" id="MobiDB-lite"/>
    </source>
</evidence>
<feature type="domain" description="DDE-1" evidence="2">
    <location>
        <begin position="4"/>
        <end position="120"/>
    </location>
</feature>
<protein>
    <submittedName>
        <fullName evidence="4">DDE-1 domain-containing protein</fullName>
    </submittedName>
</protein>
<feature type="compositionally biased region" description="Acidic residues" evidence="1">
    <location>
        <begin position="168"/>
        <end position="180"/>
    </location>
</feature>
<dbReference type="Pfam" id="PF03184">
    <property type="entry name" value="DDE_1"/>
    <property type="match status" value="1"/>
</dbReference>
<name>A0A915CYY7_9BILA</name>
<accession>A0A915CYY7</accession>
<dbReference type="WBParaSite" id="jg13747">
    <property type="protein sequence ID" value="jg13747"/>
    <property type="gene ID" value="jg13747"/>
</dbReference>
<dbReference type="GO" id="GO:0003676">
    <property type="term" value="F:nucleic acid binding"/>
    <property type="evidence" value="ECO:0007669"/>
    <property type="project" value="InterPro"/>
</dbReference>
<proteinExistence type="predicted"/>
<sequence length="191" mass="21677">MTADYINRVFGSSMFGNRLLVWDAFRCHISESTKKRLHRQRLHTAVIPGGCTKFIQPADVSWNAPFKAKFQRLYNNWIANEDRMEWTANGNPRPPAMNVYLDWICEAWNAIPKEAIVKSFKDCGITNSYDGSEDYLIHAFKEHGPIAGGLQILSDARILAENTPTFAEDVDAEQDEENGYESDASLLSNEE</sequence>
<evidence type="ECO:0000313" key="4">
    <source>
        <dbReference type="WBParaSite" id="jg13747"/>
    </source>
</evidence>
<dbReference type="InterPro" id="IPR004875">
    <property type="entry name" value="DDE_SF_endonuclease_dom"/>
</dbReference>
<evidence type="ECO:0000313" key="3">
    <source>
        <dbReference type="Proteomes" id="UP000887574"/>
    </source>
</evidence>
<evidence type="ECO:0000259" key="2">
    <source>
        <dbReference type="Pfam" id="PF03184"/>
    </source>
</evidence>